<protein>
    <submittedName>
        <fullName evidence="1">Uncharacterized protein</fullName>
    </submittedName>
</protein>
<dbReference type="EMBL" id="CP133614">
    <property type="protein sequence ID" value="WMV18746.1"/>
    <property type="molecule type" value="Genomic_DNA"/>
</dbReference>
<keyword evidence="2" id="KW-1185">Reference proteome</keyword>
<organism evidence="1 2">
    <name type="scientific">Solanum verrucosum</name>
    <dbReference type="NCBI Taxonomy" id="315347"/>
    <lineage>
        <taxon>Eukaryota</taxon>
        <taxon>Viridiplantae</taxon>
        <taxon>Streptophyta</taxon>
        <taxon>Embryophyta</taxon>
        <taxon>Tracheophyta</taxon>
        <taxon>Spermatophyta</taxon>
        <taxon>Magnoliopsida</taxon>
        <taxon>eudicotyledons</taxon>
        <taxon>Gunneridae</taxon>
        <taxon>Pentapetalae</taxon>
        <taxon>asterids</taxon>
        <taxon>lamiids</taxon>
        <taxon>Solanales</taxon>
        <taxon>Solanaceae</taxon>
        <taxon>Solanoideae</taxon>
        <taxon>Solaneae</taxon>
        <taxon>Solanum</taxon>
    </lineage>
</organism>
<gene>
    <name evidence="1" type="ORF">MTR67_012131</name>
</gene>
<evidence type="ECO:0000313" key="2">
    <source>
        <dbReference type="Proteomes" id="UP001234989"/>
    </source>
</evidence>
<dbReference type="Proteomes" id="UP001234989">
    <property type="component" value="Chromosome 3"/>
</dbReference>
<sequence>MSKKIRQVLWAGGWRTAPLTAPEKVLCSFGPGALCHSMRPTFPSIVQNRREPITWSEIVDFNDCVTTCGLLEFPTQGNRALFLPEGISDHFPAKVTLSEIWNLKLVNRVMEALAHFSAATGLEENMEKSSVVLAEVDEDTRN</sequence>
<dbReference type="AlphaFoldDB" id="A0AAF0QDY1"/>
<proteinExistence type="predicted"/>
<accession>A0AAF0QDY1</accession>
<evidence type="ECO:0000313" key="1">
    <source>
        <dbReference type="EMBL" id="WMV18746.1"/>
    </source>
</evidence>
<reference evidence="1" key="1">
    <citation type="submission" date="2023-08" db="EMBL/GenBank/DDBJ databases">
        <title>A de novo genome assembly of Solanum verrucosum Schlechtendal, a Mexican diploid species geographically isolated from the other diploid A-genome species in potato relatives.</title>
        <authorList>
            <person name="Hosaka K."/>
        </authorList>
    </citation>
    <scope>NUCLEOTIDE SEQUENCE</scope>
    <source>
        <tissue evidence="1">Young leaves</tissue>
    </source>
</reference>
<name>A0AAF0QDY1_SOLVR</name>